<evidence type="ECO:0000256" key="2">
    <source>
        <dbReference type="SAM" id="MobiDB-lite"/>
    </source>
</evidence>
<evidence type="ECO:0000313" key="4">
    <source>
        <dbReference type="Proteomes" id="UP001295740"/>
    </source>
</evidence>
<feature type="coiled-coil region" evidence="1">
    <location>
        <begin position="76"/>
        <end position="153"/>
    </location>
</feature>
<keyword evidence="1" id="KW-0175">Coiled coil</keyword>
<reference evidence="3" key="1">
    <citation type="submission" date="2023-10" db="EMBL/GenBank/DDBJ databases">
        <authorList>
            <person name="Hackl T."/>
        </authorList>
    </citation>
    <scope>NUCLEOTIDE SEQUENCE</scope>
</reference>
<keyword evidence="4" id="KW-1185">Reference proteome</keyword>
<comment type="caution">
    <text evidence="3">The sequence shown here is derived from an EMBL/GenBank/DDBJ whole genome shotgun (WGS) entry which is preliminary data.</text>
</comment>
<proteinExistence type="predicted"/>
<protein>
    <submittedName>
        <fullName evidence="3">Uu.00g072120.m01.CDS01</fullName>
    </submittedName>
</protein>
<dbReference type="AlphaFoldDB" id="A0AAI8VV12"/>
<gene>
    <name evidence="3" type="ORF">KHLLAP_LOCUS12055</name>
</gene>
<evidence type="ECO:0000256" key="1">
    <source>
        <dbReference type="SAM" id="Coils"/>
    </source>
</evidence>
<evidence type="ECO:0000313" key="3">
    <source>
        <dbReference type="EMBL" id="CAJ2511587.1"/>
    </source>
</evidence>
<organism evidence="3 4">
    <name type="scientific">Anthostomella pinea</name>
    <dbReference type="NCBI Taxonomy" id="933095"/>
    <lineage>
        <taxon>Eukaryota</taxon>
        <taxon>Fungi</taxon>
        <taxon>Dikarya</taxon>
        <taxon>Ascomycota</taxon>
        <taxon>Pezizomycotina</taxon>
        <taxon>Sordariomycetes</taxon>
        <taxon>Xylariomycetidae</taxon>
        <taxon>Xylariales</taxon>
        <taxon>Xylariaceae</taxon>
        <taxon>Anthostomella</taxon>
    </lineage>
</organism>
<sequence length="444" mass="49842">MSYSDKRKGSTHALRSSASSRSSNIIAPPPRAQLTRPASSLSSPTPGNDAAHETSNSSNKDGGAASAAEERESILLKKKDDKIAELKQELVIMETEFARELDQLSQNESGAASFWQTKHSTVNQQFLRMETELRLLRNEVDVKEAERTELREGWEALRRELRDRNEEIRSLKGHIAGLKQWVSTSTKKSDQTSDEEFGETVAKLRNGLQNWVVSHFRKSSLDLRNADQEIIYELSELVPMYEELAIGETKPHLLQSVVSSILVEMIFDKYFVGLTDEQSAQFEQMEKYLASLSSPESVNQWRATTLTMLRQAATSEMQTETAVVTESVVSRINHILNAITNAMATDARDQALRVLVNNSIGLARLLVVQKAVFKVIMPKFLPRQRESFDAATMDHVGEEDEESLTAREICCVTFPGIIKTGDENGSHLQFRNVIAKARVLCRLE</sequence>
<feature type="region of interest" description="Disordered" evidence="2">
    <location>
        <begin position="1"/>
        <end position="69"/>
    </location>
</feature>
<feature type="compositionally biased region" description="Polar residues" evidence="2">
    <location>
        <begin position="36"/>
        <end position="46"/>
    </location>
</feature>
<dbReference type="EMBL" id="CAUWAG010000018">
    <property type="protein sequence ID" value="CAJ2511587.1"/>
    <property type="molecule type" value="Genomic_DNA"/>
</dbReference>
<dbReference type="Proteomes" id="UP001295740">
    <property type="component" value="Unassembled WGS sequence"/>
</dbReference>
<accession>A0AAI8VV12</accession>
<name>A0AAI8VV12_9PEZI</name>
<feature type="compositionally biased region" description="Low complexity" evidence="2">
    <location>
        <begin position="15"/>
        <end position="26"/>
    </location>
</feature>